<dbReference type="PANTHER" id="PTHR24006">
    <property type="entry name" value="UBIQUITIN CARBOXYL-TERMINAL HYDROLASE"/>
    <property type="match status" value="1"/>
</dbReference>
<dbReference type="GO" id="GO:0005634">
    <property type="term" value="C:nucleus"/>
    <property type="evidence" value="ECO:0007669"/>
    <property type="project" value="TreeGrafter"/>
</dbReference>
<comment type="similarity">
    <text evidence="2">Belongs to the peptidase C19 family.</text>
</comment>
<evidence type="ECO:0000256" key="1">
    <source>
        <dbReference type="ARBA" id="ARBA00000707"/>
    </source>
</evidence>
<dbReference type="Proteomes" id="UP001280581">
    <property type="component" value="Unassembled WGS sequence"/>
</dbReference>
<dbReference type="InterPro" id="IPR028889">
    <property type="entry name" value="USP"/>
</dbReference>
<evidence type="ECO:0000256" key="2">
    <source>
        <dbReference type="ARBA" id="ARBA00009085"/>
    </source>
</evidence>
<dbReference type="PANTHER" id="PTHR24006:SF758">
    <property type="entry name" value="UBIQUITIN CARBOXYL-TERMINAL HYDROLASE 36"/>
    <property type="match status" value="1"/>
</dbReference>
<evidence type="ECO:0000259" key="8">
    <source>
        <dbReference type="PROSITE" id="PS50235"/>
    </source>
</evidence>
<name>A0AAN6RLD5_9PLEO</name>
<dbReference type="EC" id="3.4.19.12" evidence="3"/>
<evidence type="ECO:0000256" key="4">
    <source>
        <dbReference type="ARBA" id="ARBA00022670"/>
    </source>
</evidence>
<keyword evidence="6" id="KW-0378">Hydrolase</keyword>
<keyword evidence="10" id="KW-1185">Reference proteome</keyword>
<dbReference type="AlphaFoldDB" id="A0AAN6RLD5"/>
<reference evidence="9 10" key="1">
    <citation type="submission" date="2021-02" db="EMBL/GenBank/DDBJ databases">
        <title>Genome assembly of Pseudopithomyces chartarum.</title>
        <authorList>
            <person name="Jauregui R."/>
            <person name="Singh J."/>
            <person name="Voisey C."/>
        </authorList>
    </citation>
    <scope>NUCLEOTIDE SEQUENCE [LARGE SCALE GENOMIC DNA]</scope>
    <source>
        <strain evidence="9 10">AGR01</strain>
    </source>
</reference>
<dbReference type="InterPro" id="IPR038765">
    <property type="entry name" value="Papain-like_cys_pep_sf"/>
</dbReference>
<comment type="catalytic activity">
    <reaction evidence="1">
        <text>Thiol-dependent hydrolysis of ester, thioester, amide, peptide and isopeptide bonds formed by the C-terminal Gly of ubiquitin (a 76-residue protein attached to proteins as an intracellular targeting signal).</text>
        <dbReference type="EC" id="3.4.19.12"/>
    </reaction>
</comment>
<dbReference type="GO" id="GO:0016579">
    <property type="term" value="P:protein deubiquitination"/>
    <property type="evidence" value="ECO:0007669"/>
    <property type="project" value="InterPro"/>
</dbReference>
<dbReference type="PROSITE" id="PS00973">
    <property type="entry name" value="USP_2"/>
    <property type="match status" value="1"/>
</dbReference>
<dbReference type="EMBL" id="WVTA01000001">
    <property type="protein sequence ID" value="KAK3216653.1"/>
    <property type="molecule type" value="Genomic_DNA"/>
</dbReference>
<proteinExistence type="inferred from homology"/>
<dbReference type="InterPro" id="IPR001394">
    <property type="entry name" value="Peptidase_C19_UCH"/>
</dbReference>
<dbReference type="Gene3D" id="3.90.70.10">
    <property type="entry name" value="Cysteine proteinases"/>
    <property type="match status" value="1"/>
</dbReference>
<evidence type="ECO:0000256" key="3">
    <source>
        <dbReference type="ARBA" id="ARBA00012759"/>
    </source>
</evidence>
<dbReference type="InterPro" id="IPR018200">
    <property type="entry name" value="USP_CS"/>
</dbReference>
<accession>A0AAN6RLD5</accession>
<evidence type="ECO:0000256" key="7">
    <source>
        <dbReference type="ARBA" id="ARBA00022807"/>
    </source>
</evidence>
<keyword evidence="4" id="KW-0645">Protease</keyword>
<keyword evidence="7" id="KW-0788">Thiol protease</keyword>
<dbReference type="InterPro" id="IPR050164">
    <property type="entry name" value="Peptidase_C19"/>
</dbReference>
<evidence type="ECO:0000256" key="6">
    <source>
        <dbReference type="ARBA" id="ARBA00022801"/>
    </source>
</evidence>
<keyword evidence="5" id="KW-0833">Ubl conjugation pathway</keyword>
<protein>
    <recommendedName>
        <fullName evidence="3">ubiquitinyl hydrolase 1</fullName>
        <ecNumber evidence="3">3.4.19.12</ecNumber>
    </recommendedName>
</protein>
<dbReference type="PROSITE" id="PS50235">
    <property type="entry name" value="USP_3"/>
    <property type="match status" value="1"/>
</dbReference>
<dbReference type="SUPFAM" id="SSF54001">
    <property type="entry name" value="Cysteine proteinases"/>
    <property type="match status" value="1"/>
</dbReference>
<gene>
    <name evidence="9" type="ORF">GRF29_1g581411</name>
</gene>
<dbReference type="GO" id="GO:0005829">
    <property type="term" value="C:cytosol"/>
    <property type="evidence" value="ECO:0007669"/>
    <property type="project" value="TreeGrafter"/>
</dbReference>
<evidence type="ECO:0000256" key="5">
    <source>
        <dbReference type="ARBA" id="ARBA00022786"/>
    </source>
</evidence>
<evidence type="ECO:0000313" key="10">
    <source>
        <dbReference type="Proteomes" id="UP001280581"/>
    </source>
</evidence>
<organism evidence="9 10">
    <name type="scientific">Pseudopithomyces chartarum</name>
    <dbReference type="NCBI Taxonomy" id="1892770"/>
    <lineage>
        <taxon>Eukaryota</taxon>
        <taxon>Fungi</taxon>
        <taxon>Dikarya</taxon>
        <taxon>Ascomycota</taxon>
        <taxon>Pezizomycotina</taxon>
        <taxon>Dothideomycetes</taxon>
        <taxon>Pleosporomycetidae</taxon>
        <taxon>Pleosporales</taxon>
        <taxon>Massarineae</taxon>
        <taxon>Didymosphaeriaceae</taxon>
        <taxon>Pseudopithomyces</taxon>
    </lineage>
</organism>
<dbReference type="GO" id="GO:0006508">
    <property type="term" value="P:proteolysis"/>
    <property type="evidence" value="ECO:0007669"/>
    <property type="project" value="UniProtKB-KW"/>
</dbReference>
<sequence>MADLYSEPRRTQARSQFKEGTVYYRTKHRDPETGRITTIWTMQERRRILDTGKKFNPEHSLRHDDQQRQDRIARSIPDQGLRRITDVALPRGKPLEPRGIMNPGVYCYQNSVYQTLMHTPMFLKWIDTHVRVDKCRAKKGVRPPCVRCNIRGLAVNYWSPDEERSDPLSRSNPYIKNIRQAAWSRFDKSAHEDASEFYNWIVEVLDDEEDERWHEEWIALYSMSFREYYECRRCGAQRPGSIDSPEFSLEIGVRGVDTVDEAIKRHLGPDKVSVYCDSRQCRKVRGGTAHDRHKQITAGPRILRVTLKITEYQSEGYKIKKRFELAENLDLTDFQVVHGVPLRYKLASVISHQGKTLGSGHYVASVRSFYASRHQFYNINDGEMQGLHRSEFLSNPQIPRYFEEGPGFQVYTLTYLMDERPLDNIRKSSKNAAPEIPNIRARYARLDRS</sequence>
<dbReference type="Pfam" id="PF00443">
    <property type="entry name" value="UCH"/>
    <property type="match status" value="1"/>
</dbReference>
<feature type="domain" description="USP" evidence="8">
    <location>
        <begin position="98"/>
        <end position="405"/>
    </location>
</feature>
<comment type="caution">
    <text evidence="9">The sequence shown here is derived from an EMBL/GenBank/DDBJ whole genome shotgun (WGS) entry which is preliminary data.</text>
</comment>
<evidence type="ECO:0000313" key="9">
    <source>
        <dbReference type="EMBL" id="KAK3216653.1"/>
    </source>
</evidence>
<dbReference type="GO" id="GO:0004843">
    <property type="term" value="F:cysteine-type deubiquitinase activity"/>
    <property type="evidence" value="ECO:0007669"/>
    <property type="project" value="UniProtKB-EC"/>
</dbReference>
<dbReference type="CDD" id="cd02257">
    <property type="entry name" value="Peptidase_C19"/>
    <property type="match status" value="1"/>
</dbReference>